<feature type="chain" id="PRO_5047093480" evidence="2">
    <location>
        <begin position="17"/>
        <end position="123"/>
    </location>
</feature>
<accession>A0ABS2XTQ9</accession>
<evidence type="ECO:0000256" key="2">
    <source>
        <dbReference type="SAM" id="SignalP"/>
    </source>
</evidence>
<dbReference type="PANTHER" id="PTHR13177">
    <property type="entry name" value="DEATH-ASSOCIATED PROTEIN 1"/>
    <property type="match status" value="1"/>
</dbReference>
<dbReference type="Pfam" id="PF15228">
    <property type="entry name" value="DAP"/>
    <property type="match status" value="1"/>
</dbReference>
<gene>
    <name evidence="3" type="primary">Dapl1b</name>
    <name evidence="3" type="ORF">GTO93_0015961</name>
</gene>
<feature type="non-terminal residue" evidence="3">
    <location>
        <position position="123"/>
    </location>
</feature>
<feature type="non-terminal residue" evidence="3">
    <location>
        <position position="1"/>
    </location>
</feature>
<proteinExistence type="predicted"/>
<dbReference type="EMBL" id="JAAWVQ010070983">
    <property type="protein sequence ID" value="MBN3277518.1"/>
    <property type="molecule type" value="Genomic_DNA"/>
</dbReference>
<keyword evidence="4" id="KW-1185">Reference proteome</keyword>
<sequence length="123" mass="13268">MLLLIAVLKMVQLSKAGVKENPSLKAGHPPAVKAGGKRLAKKQGGEENAPSETEAKKPTAEKRSLAVFSRMQSISILLAGTLDKLSREFPAAAASVAYNKPRPAVEKLHTPKKLYLIQQPRKC</sequence>
<dbReference type="PANTHER" id="PTHR13177:SF2">
    <property type="entry name" value="DEATH-ASSOCIATED PROTEIN-LIKE 1"/>
    <property type="match status" value="1"/>
</dbReference>
<comment type="caution">
    <text evidence="3">The sequence shown here is derived from an EMBL/GenBank/DDBJ whole genome shotgun (WGS) entry which is preliminary data.</text>
</comment>
<name>A0ABS2XTQ9_POLSP</name>
<evidence type="ECO:0000313" key="3">
    <source>
        <dbReference type="EMBL" id="MBN3277518.1"/>
    </source>
</evidence>
<feature type="compositionally biased region" description="Basic and acidic residues" evidence="1">
    <location>
        <begin position="53"/>
        <end position="62"/>
    </location>
</feature>
<evidence type="ECO:0000313" key="4">
    <source>
        <dbReference type="Proteomes" id="UP001166093"/>
    </source>
</evidence>
<dbReference type="Proteomes" id="UP001166093">
    <property type="component" value="Unassembled WGS sequence"/>
</dbReference>
<feature type="signal peptide" evidence="2">
    <location>
        <begin position="1"/>
        <end position="16"/>
    </location>
</feature>
<dbReference type="InterPro" id="IPR024130">
    <property type="entry name" value="DAP1/DAPL1"/>
</dbReference>
<protein>
    <submittedName>
        <fullName evidence="3">DAL1B protein</fullName>
    </submittedName>
</protein>
<keyword evidence="2" id="KW-0732">Signal</keyword>
<evidence type="ECO:0000256" key="1">
    <source>
        <dbReference type="SAM" id="MobiDB-lite"/>
    </source>
</evidence>
<feature type="region of interest" description="Disordered" evidence="1">
    <location>
        <begin position="18"/>
        <end position="62"/>
    </location>
</feature>
<organism evidence="3 4">
    <name type="scientific">Polyodon spathula</name>
    <name type="common">North American paddlefish</name>
    <name type="synonym">Squalus spathula</name>
    <dbReference type="NCBI Taxonomy" id="7913"/>
    <lineage>
        <taxon>Eukaryota</taxon>
        <taxon>Metazoa</taxon>
        <taxon>Chordata</taxon>
        <taxon>Craniata</taxon>
        <taxon>Vertebrata</taxon>
        <taxon>Euteleostomi</taxon>
        <taxon>Actinopterygii</taxon>
        <taxon>Chondrostei</taxon>
        <taxon>Acipenseriformes</taxon>
        <taxon>Polyodontidae</taxon>
        <taxon>Polyodon</taxon>
    </lineage>
</organism>
<reference evidence="3" key="1">
    <citation type="journal article" date="2021" name="Cell">
        <title>Tracing the genetic footprints of vertebrate landing in non-teleost ray-finned fishes.</title>
        <authorList>
            <person name="Bi X."/>
            <person name="Wang K."/>
            <person name="Yang L."/>
            <person name="Pan H."/>
            <person name="Jiang H."/>
            <person name="Wei Q."/>
            <person name="Fang M."/>
            <person name="Yu H."/>
            <person name="Zhu C."/>
            <person name="Cai Y."/>
            <person name="He Y."/>
            <person name="Gan X."/>
            <person name="Zeng H."/>
            <person name="Yu D."/>
            <person name="Zhu Y."/>
            <person name="Jiang H."/>
            <person name="Qiu Q."/>
            <person name="Yang H."/>
            <person name="Zhang Y.E."/>
            <person name="Wang W."/>
            <person name="Zhu M."/>
            <person name="He S."/>
            <person name="Zhang G."/>
        </authorList>
    </citation>
    <scope>NUCLEOTIDE SEQUENCE</scope>
    <source>
        <strain evidence="3">Pddl_001</strain>
    </source>
</reference>